<dbReference type="AlphaFoldDB" id="A0A645D6H6"/>
<comment type="caution">
    <text evidence="1">The sequence shown here is derived from an EMBL/GenBank/DDBJ whole genome shotgun (WGS) entry which is preliminary data.</text>
</comment>
<name>A0A645D6H6_9ZZZZ</name>
<sequence length="63" mass="7376">MQFQGLRFRYHLVAAIYGDHIDILRDPQAYDHTADYLLVLFADDECGKTHIESFQSLVIHRVL</sequence>
<evidence type="ECO:0000313" key="1">
    <source>
        <dbReference type="EMBL" id="MPM84861.1"/>
    </source>
</evidence>
<proteinExistence type="predicted"/>
<accession>A0A645D6H6</accession>
<gene>
    <name evidence="1" type="ORF">SDC9_131937</name>
</gene>
<protein>
    <submittedName>
        <fullName evidence="1">Uncharacterized protein</fullName>
    </submittedName>
</protein>
<organism evidence="1">
    <name type="scientific">bioreactor metagenome</name>
    <dbReference type="NCBI Taxonomy" id="1076179"/>
    <lineage>
        <taxon>unclassified sequences</taxon>
        <taxon>metagenomes</taxon>
        <taxon>ecological metagenomes</taxon>
    </lineage>
</organism>
<dbReference type="EMBL" id="VSSQ01033315">
    <property type="protein sequence ID" value="MPM84861.1"/>
    <property type="molecule type" value="Genomic_DNA"/>
</dbReference>
<reference evidence="1" key="1">
    <citation type="submission" date="2019-08" db="EMBL/GenBank/DDBJ databases">
        <authorList>
            <person name="Kucharzyk K."/>
            <person name="Murdoch R.W."/>
            <person name="Higgins S."/>
            <person name="Loffler F."/>
        </authorList>
    </citation>
    <scope>NUCLEOTIDE SEQUENCE</scope>
</reference>